<accession>A0A5B0WPF4</accession>
<sequence>MTGKIGDSIAAQGEKRLKIGLAGFCSGDNFGDLLMYAMYSKYISSKGHQCIAIGADKWFLERLHACGVEIESIAVDQISSELSACLFLGGGYMGWPDFAVPTWQLKYIKNNPYQCIARKCRASQIPYYVDGVEVGPGLYPLAGAVVRDILGSAESVVVRNSASSSYARRYGADGVRVKADVVIGNLSIMNPEYSIEGRYSEPPSRERVLGIHLASYVVGDSFLARNFADLLRVEICQFEPSKIICFTDSFTTPKTSESCIRFVDQLVAAGYVVELEMYTGVQSVLEVLNSIDFLVTTKLHAGVAALALGCYAICIGSAPKLARFYTDSGLDGHYLNHIFSSSSKKKAFIQDHFNRFSGGHQPRFDTQTIESSKSYFSEFALGL</sequence>
<name>A0A5B0WPF4_9GAMM</name>
<dbReference type="InterPro" id="IPR007345">
    <property type="entry name" value="Polysacch_pyruvyl_Trfase"/>
</dbReference>
<dbReference type="EMBL" id="VTUX01000009">
    <property type="protein sequence ID" value="KAA1188940.1"/>
    <property type="molecule type" value="Genomic_DNA"/>
</dbReference>
<evidence type="ECO:0000259" key="1">
    <source>
        <dbReference type="Pfam" id="PF04230"/>
    </source>
</evidence>
<dbReference type="PANTHER" id="PTHR36836">
    <property type="entry name" value="COLANIC ACID BIOSYNTHESIS PROTEIN WCAK"/>
    <property type="match status" value="1"/>
</dbReference>
<dbReference type="Proteomes" id="UP000323708">
    <property type="component" value="Unassembled WGS sequence"/>
</dbReference>
<keyword evidence="3" id="KW-1185">Reference proteome</keyword>
<proteinExistence type="predicted"/>
<reference evidence="2 3" key="1">
    <citation type="submission" date="2019-09" db="EMBL/GenBank/DDBJ databases">
        <authorList>
            <person name="Chen X.-Y."/>
        </authorList>
    </citation>
    <scope>NUCLEOTIDE SEQUENCE [LARGE SCALE GENOMIC DNA]</scope>
    <source>
        <strain evidence="2 3">NY5</strain>
    </source>
</reference>
<organism evidence="2 3">
    <name type="scientific">Pseudohalioglobus sediminis</name>
    <dbReference type="NCBI Taxonomy" id="2606449"/>
    <lineage>
        <taxon>Bacteria</taxon>
        <taxon>Pseudomonadati</taxon>
        <taxon>Pseudomonadota</taxon>
        <taxon>Gammaproteobacteria</taxon>
        <taxon>Cellvibrionales</taxon>
        <taxon>Halieaceae</taxon>
        <taxon>Pseudohalioglobus</taxon>
    </lineage>
</organism>
<protein>
    <recommendedName>
        <fullName evidence="1">Polysaccharide pyruvyl transferase domain-containing protein</fullName>
    </recommendedName>
</protein>
<evidence type="ECO:0000313" key="2">
    <source>
        <dbReference type="EMBL" id="KAA1188940.1"/>
    </source>
</evidence>
<dbReference type="AlphaFoldDB" id="A0A5B0WPF4"/>
<evidence type="ECO:0000313" key="3">
    <source>
        <dbReference type="Proteomes" id="UP000323708"/>
    </source>
</evidence>
<gene>
    <name evidence="2" type="ORF">F0M18_17205</name>
</gene>
<dbReference type="RefSeq" id="WP_149612703.1">
    <property type="nucleotide sequence ID" value="NZ_VTUX01000009.1"/>
</dbReference>
<dbReference type="Pfam" id="PF04230">
    <property type="entry name" value="PS_pyruv_trans"/>
    <property type="match status" value="1"/>
</dbReference>
<feature type="domain" description="Polysaccharide pyruvyl transferase" evidence="1">
    <location>
        <begin position="29"/>
        <end position="317"/>
    </location>
</feature>
<comment type="caution">
    <text evidence="2">The sequence shown here is derived from an EMBL/GenBank/DDBJ whole genome shotgun (WGS) entry which is preliminary data.</text>
</comment>
<dbReference type="PANTHER" id="PTHR36836:SF1">
    <property type="entry name" value="COLANIC ACID BIOSYNTHESIS PROTEIN WCAK"/>
    <property type="match status" value="1"/>
</dbReference>